<feature type="transmembrane region" description="Helical" evidence="1">
    <location>
        <begin position="204"/>
        <end position="222"/>
    </location>
</feature>
<gene>
    <name evidence="2" type="ORF">GCM10009665_19060</name>
</gene>
<proteinExistence type="predicted"/>
<feature type="transmembrane region" description="Helical" evidence="1">
    <location>
        <begin position="228"/>
        <end position="247"/>
    </location>
</feature>
<evidence type="ECO:0000256" key="1">
    <source>
        <dbReference type="SAM" id="Phobius"/>
    </source>
</evidence>
<accession>A0ABP4GN73</accession>
<evidence type="ECO:0000313" key="2">
    <source>
        <dbReference type="EMBL" id="GAA1228809.1"/>
    </source>
</evidence>
<comment type="caution">
    <text evidence="2">The sequence shown here is derived from an EMBL/GenBank/DDBJ whole genome shotgun (WGS) entry which is preliminary data.</text>
</comment>
<dbReference type="RefSeq" id="WP_344440827.1">
    <property type="nucleotide sequence ID" value="NZ_BAAALF010000022.1"/>
</dbReference>
<keyword evidence="1" id="KW-0472">Membrane</keyword>
<evidence type="ECO:0008006" key="4">
    <source>
        <dbReference type="Google" id="ProtNLM"/>
    </source>
</evidence>
<sequence length="260" mass="28132">MSSSAHHTEDPGAAAYFAELAERLRVAGLPEQQVAATVADLAGYLAESGSSDAHEEFGAPDVFAARLTRGGADAEEQPAAEAETWKWAADVYADRKYLNRYGDQGWEVQSLDRLGRFVCRREPGTALRWEYRREIGDSAAARASIAAELAPDGWESCGRWLYFLYFKRPRAASAGPAADLDELVAAPERRLFLGGTYRGKLRQFAAAALLSGVVSGLLVYFQGSRITVPFLVGAAVAAPVGLLLGWYRLKREATAGLEDA</sequence>
<keyword evidence="1" id="KW-0812">Transmembrane</keyword>
<reference evidence="3" key="1">
    <citation type="journal article" date="2019" name="Int. J. Syst. Evol. Microbiol.">
        <title>The Global Catalogue of Microorganisms (GCM) 10K type strain sequencing project: providing services to taxonomists for standard genome sequencing and annotation.</title>
        <authorList>
            <consortium name="The Broad Institute Genomics Platform"/>
            <consortium name="The Broad Institute Genome Sequencing Center for Infectious Disease"/>
            <person name="Wu L."/>
            <person name="Ma J."/>
        </authorList>
    </citation>
    <scope>NUCLEOTIDE SEQUENCE [LARGE SCALE GENOMIC DNA]</scope>
    <source>
        <strain evidence="3">JCM 13004</strain>
    </source>
</reference>
<keyword evidence="1" id="KW-1133">Transmembrane helix</keyword>
<evidence type="ECO:0000313" key="3">
    <source>
        <dbReference type="Proteomes" id="UP001500037"/>
    </source>
</evidence>
<organism evidence="2 3">
    <name type="scientific">Kitasatospora nipponensis</name>
    <dbReference type="NCBI Taxonomy" id="258049"/>
    <lineage>
        <taxon>Bacteria</taxon>
        <taxon>Bacillati</taxon>
        <taxon>Actinomycetota</taxon>
        <taxon>Actinomycetes</taxon>
        <taxon>Kitasatosporales</taxon>
        <taxon>Streptomycetaceae</taxon>
        <taxon>Kitasatospora</taxon>
    </lineage>
</organism>
<name>A0ABP4GN73_9ACTN</name>
<keyword evidence="3" id="KW-1185">Reference proteome</keyword>
<protein>
    <recommendedName>
        <fullName evidence="4">DUF2812 domain-containing protein</fullName>
    </recommendedName>
</protein>
<dbReference type="EMBL" id="BAAALF010000022">
    <property type="protein sequence ID" value="GAA1228809.1"/>
    <property type="molecule type" value="Genomic_DNA"/>
</dbReference>
<dbReference type="Proteomes" id="UP001500037">
    <property type="component" value="Unassembled WGS sequence"/>
</dbReference>